<dbReference type="GO" id="GO:0051923">
    <property type="term" value="P:sulfation"/>
    <property type="evidence" value="ECO:0007669"/>
    <property type="project" value="UniProtKB-ARBA"/>
</dbReference>
<comment type="catalytic activity">
    <reaction evidence="9">
        <text>3,3'-diiodo-L-thyronine + 3'-phosphoadenylyl sulfate = 3,3'-diiodo-L-thyronine sulfate + adenosine 3',5'-bisphosphate + H(+)</text>
        <dbReference type="Rhea" id="RHEA:67892"/>
        <dbReference type="ChEBI" id="CHEBI:15378"/>
        <dbReference type="ChEBI" id="CHEBI:58339"/>
        <dbReference type="ChEBI" id="CHEBI:58343"/>
        <dbReference type="ChEBI" id="CHEBI:176514"/>
        <dbReference type="ChEBI" id="CHEBI:176515"/>
    </reaction>
    <physiologicalReaction direction="left-to-right" evidence="9">
        <dbReference type="Rhea" id="RHEA:67893"/>
    </physiologicalReaction>
</comment>
<comment type="similarity">
    <text evidence="2 10">Belongs to the sulfotransferase 1 family.</text>
</comment>
<accession>A0A9W2VUS6</accession>
<comment type="subcellular location">
    <subcellularLocation>
        <location evidence="1">Cytoplasm</location>
    </subcellularLocation>
</comment>
<dbReference type="Pfam" id="PF00685">
    <property type="entry name" value="Sulfotransfer_1"/>
    <property type="match status" value="1"/>
</dbReference>
<keyword evidence="3" id="KW-0963">Cytoplasm</keyword>
<comment type="catalytic activity">
    <reaction evidence="7">
        <text>3,3',5-triiodo-L-thyronine + 3'-phosphoadenylyl sulfate = 3,3',5-triiodo-L-thyronine sulfate + adenosine 3',5'-bisphosphate + H(+)</text>
        <dbReference type="Rhea" id="RHEA:67876"/>
        <dbReference type="ChEBI" id="CHEBI:15378"/>
        <dbReference type="ChEBI" id="CHEBI:58339"/>
        <dbReference type="ChEBI" id="CHEBI:58343"/>
        <dbReference type="ChEBI" id="CHEBI:176511"/>
        <dbReference type="ChEBI" id="CHEBI:533015"/>
    </reaction>
    <physiologicalReaction direction="left-to-right" evidence="7">
        <dbReference type="Rhea" id="RHEA:67877"/>
    </physiologicalReaction>
</comment>
<evidence type="ECO:0000256" key="9">
    <source>
        <dbReference type="ARBA" id="ARBA00093259"/>
    </source>
</evidence>
<dbReference type="Gene3D" id="3.40.50.300">
    <property type="entry name" value="P-loop containing nucleotide triphosphate hydrolases"/>
    <property type="match status" value="1"/>
</dbReference>
<protein>
    <recommendedName>
        <fullName evidence="10">Sulfotransferase</fullName>
        <ecNumber evidence="10">2.8.2.-</ecNumber>
    </recommendedName>
</protein>
<dbReference type="GO" id="GO:0004062">
    <property type="term" value="F:aryl sulfotransferase activity"/>
    <property type="evidence" value="ECO:0007669"/>
    <property type="project" value="UniProtKB-EC"/>
</dbReference>
<dbReference type="Proteomes" id="UP001165780">
    <property type="component" value="Unplaced"/>
</dbReference>
<comment type="catalytic activity">
    <reaction evidence="8">
        <text>3,3',5'-triiodo-L-thyronine + 3'-phosphoadenylyl sulfate = 3,3',5'-triiodo-L-thyronine sulfate + adenosine 3',5'-bisphosphate + H(+)</text>
        <dbReference type="Rhea" id="RHEA:67888"/>
        <dbReference type="ChEBI" id="CHEBI:15378"/>
        <dbReference type="ChEBI" id="CHEBI:57261"/>
        <dbReference type="ChEBI" id="CHEBI:58339"/>
        <dbReference type="ChEBI" id="CHEBI:58343"/>
        <dbReference type="ChEBI" id="CHEBI:176513"/>
    </reaction>
    <physiologicalReaction direction="left-to-right" evidence="8">
        <dbReference type="Rhea" id="RHEA:67889"/>
    </physiologicalReaction>
</comment>
<dbReference type="SUPFAM" id="SSF52540">
    <property type="entry name" value="P-loop containing nucleoside triphosphate hydrolases"/>
    <property type="match status" value="1"/>
</dbReference>
<comment type="catalytic activity">
    <reaction evidence="6">
        <text>a phenol + 3'-phosphoadenylyl sulfate = an aryl sulfate + adenosine 3',5'-bisphosphate + H(+)</text>
        <dbReference type="Rhea" id="RHEA:12164"/>
        <dbReference type="ChEBI" id="CHEBI:15378"/>
        <dbReference type="ChEBI" id="CHEBI:33853"/>
        <dbReference type="ChEBI" id="CHEBI:58339"/>
        <dbReference type="ChEBI" id="CHEBI:58343"/>
        <dbReference type="ChEBI" id="CHEBI:140317"/>
        <dbReference type="EC" id="2.8.2.1"/>
    </reaction>
    <physiologicalReaction direction="left-to-right" evidence="6">
        <dbReference type="Rhea" id="RHEA:12165"/>
    </physiologicalReaction>
</comment>
<dbReference type="PANTHER" id="PTHR11783">
    <property type="entry name" value="SULFOTRANSFERASE SULT"/>
    <property type="match status" value="1"/>
</dbReference>
<evidence type="ECO:0000256" key="7">
    <source>
        <dbReference type="ARBA" id="ARBA00093189"/>
    </source>
</evidence>
<dbReference type="FunFam" id="3.40.50.300:FF:000433">
    <property type="entry name" value="Estrogen sulfotransferase"/>
    <property type="match status" value="1"/>
</dbReference>
<sequence>MSEVQSSFQQALIGNRNMEDTNKFLTKFKGCYFGNTQLNLEFLENLDDFEIRDDDVFIITYPKSGTSWFQQLLSLIYFEEHRKGIGNLETVDRVPFFEYNFRKMDFVERPSPRLFATHLPYYLVPRGLKNKKAKIIYIYRNPKDVMCSYFHFSKNVTLQVTSSFEEFMEQFLEGKVLGSLWFDHIKGWYEHKSLFNIQFLMYEEMKKDLKGSLSKVCKFLGKELSEEEMDAIVRQATFQNMKYDPRANYKNIIKTRYGLEAKGHFLRKGTIGDWKNHMTVEQNERFDKIFQRKMKDFPLKFIWDMNEE</sequence>
<feature type="domain" description="Sulfotransferase" evidence="11">
    <location>
        <begin position="53"/>
        <end position="297"/>
    </location>
</feature>
<dbReference type="GeneID" id="128778155"/>
<evidence type="ECO:0000256" key="4">
    <source>
        <dbReference type="ARBA" id="ARBA00022679"/>
    </source>
</evidence>
<evidence type="ECO:0000256" key="8">
    <source>
        <dbReference type="ARBA" id="ARBA00093194"/>
    </source>
</evidence>
<evidence type="ECO:0000256" key="2">
    <source>
        <dbReference type="ARBA" id="ARBA00005771"/>
    </source>
</evidence>
<organism evidence="12 13">
    <name type="scientific">Panthera pardus</name>
    <name type="common">Leopard</name>
    <name type="synonym">Felis pardus</name>
    <dbReference type="NCBI Taxonomy" id="9691"/>
    <lineage>
        <taxon>Eukaryota</taxon>
        <taxon>Metazoa</taxon>
        <taxon>Chordata</taxon>
        <taxon>Craniata</taxon>
        <taxon>Vertebrata</taxon>
        <taxon>Euteleostomi</taxon>
        <taxon>Mammalia</taxon>
        <taxon>Eutheria</taxon>
        <taxon>Laurasiatheria</taxon>
        <taxon>Carnivora</taxon>
        <taxon>Feliformia</taxon>
        <taxon>Felidae</taxon>
        <taxon>Pantherinae</taxon>
        <taxon>Panthera</taxon>
    </lineage>
</organism>
<dbReference type="InterPro" id="IPR027417">
    <property type="entry name" value="P-loop_NTPase"/>
</dbReference>
<keyword evidence="12" id="KW-1185">Reference proteome</keyword>
<evidence type="ECO:0000256" key="10">
    <source>
        <dbReference type="RuleBase" id="RU361155"/>
    </source>
</evidence>
<dbReference type="RefSeq" id="XP_053762467.1">
    <property type="nucleotide sequence ID" value="XM_053906492.1"/>
</dbReference>
<evidence type="ECO:0000259" key="11">
    <source>
        <dbReference type="Pfam" id="PF00685"/>
    </source>
</evidence>
<evidence type="ECO:0000313" key="13">
    <source>
        <dbReference type="RefSeq" id="XP_053762467.1"/>
    </source>
</evidence>
<dbReference type="GO" id="GO:0005737">
    <property type="term" value="C:cytoplasm"/>
    <property type="evidence" value="ECO:0007669"/>
    <property type="project" value="UniProtKB-SubCell"/>
</dbReference>
<dbReference type="AlphaFoldDB" id="A0A9W2VUS6"/>
<evidence type="ECO:0000256" key="6">
    <source>
        <dbReference type="ARBA" id="ARBA00052984"/>
    </source>
</evidence>
<reference evidence="13" key="1">
    <citation type="submission" date="2025-08" db="UniProtKB">
        <authorList>
            <consortium name="RefSeq"/>
        </authorList>
    </citation>
    <scope>IDENTIFICATION</scope>
    <source>
        <tissue evidence="13">Whole blood</tissue>
    </source>
</reference>
<evidence type="ECO:0000256" key="5">
    <source>
        <dbReference type="ARBA" id="ARBA00048219"/>
    </source>
</evidence>
<name>A0A9W2VUS6_PANPR</name>
<gene>
    <name evidence="13" type="primary">LOC128778155</name>
</gene>
<dbReference type="EC" id="2.8.2.-" evidence="10"/>
<evidence type="ECO:0000256" key="3">
    <source>
        <dbReference type="ARBA" id="ARBA00022490"/>
    </source>
</evidence>
<dbReference type="InterPro" id="IPR000863">
    <property type="entry name" value="Sulfotransferase_dom"/>
</dbReference>
<evidence type="ECO:0000256" key="1">
    <source>
        <dbReference type="ARBA" id="ARBA00004496"/>
    </source>
</evidence>
<keyword evidence="4 10" id="KW-0808">Transferase</keyword>
<comment type="catalytic activity">
    <reaction evidence="5">
        <text>4-ethylphenol + 3'-phosphoadenylyl sulfate = 4-ethylphenyl sulfate + adenosine 3',5'-bisphosphate + H(+)</text>
        <dbReference type="Rhea" id="RHEA:70607"/>
        <dbReference type="ChEBI" id="CHEBI:15378"/>
        <dbReference type="ChEBI" id="CHEBI:49584"/>
        <dbReference type="ChEBI" id="CHEBI:58339"/>
        <dbReference type="ChEBI" id="CHEBI:58343"/>
        <dbReference type="ChEBI" id="CHEBI:133681"/>
    </reaction>
    <physiologicalReaction direction="left-to-right" evidence="5">
        <dbReference type="Rhea" id="RHEA:70608"/>
    </physiologicalReaction>
</comment>
<proteinExistence type="inferred from homology"/>
<evidence type="ECO:0000313" key="12">
    <source>
        <dbReference type="Proteomes" id="UP001165780"/>
    </source>
</evidence>